<dbReference type="EMBL" id="JAHUTI010010069">
    <property type="protein sequence ID" value="MED6234966.1"/>
    <property type="molecule type" value="Genomic_DNA"/>
</dbReference>
<proteinExistence type="predicted"/>
<sequence length="118" mass="12716">MDGWMDGFSSTDQLSALTLVPNVSPPLHRLDEAGERRASRLILDGNGCPPPALSPQPCLQQPPFSTTSSPPLLDPLSLFNRLCSRLQPFNPCLLSVVSVAESEISGVPLRHVRSSARV</sequence>
<gene>
    <name evidence="1" type="ORF">ATANTOWER_010527</name>
</gene>
<protein>
    <submittedName>
        <fullName evidence="1">Uncharacterized protein</fullName>
    </submittedName>
</protein>
<evidence type="ECO:0000313" key="2">
    <source>
        <dbReference type="Proteomes" id="UP001345963"/>
    </source>
</evidence>
<keyword evidence="2" id="KW-1185">Reference proteome</keyword>
<reference evidence="1 2" key="1">
    <citation type="submission" date="2021-07" db="EMBL/GenBank/DDBJ databases">
        <authorList>
            <person name="Palmer J.M."/>
        </authorList>
    </citation>
    <scope>NUCLEOTIDE SEQUENCE [LARGE SCALE GENOMIC DNA]</scope>
    <source>
        <strain evidence="1 2">AT_MEX2019</strain>
        <tissue evidence="1">Muscle</tissue>
    </source>
</reference>
<evidence type="ECO:0000313" key="1">
    <source>
        <dbReference type="EMBL" id="MED6234966.1"/>
    </source>
</evidence>
<name>A0ABU7AA18_9TELE</name>
<comment type="caution">
    <text evidence="1">The sequence shown here is derived from an EMBL/GenBank/DDBJ whole genome shotgun (WGS) entry which is preliminary data.</text>
</comment>
<dbReference type="Proteomes" id="UP001345963">
    <property type="component" value="Unassembled WGS sequence"/>
</dbReference>
<organism evidence="1 2">
    <name type="scientific">Ataeniobius toweri</name>
    <dbReference type="NCBI Taxonomy" id="208326"/>
    <lineage>
        <taxon>Eukaryota</taxon>
        <taxon>Metazoa</taxon>
        <taxon>Chordata</taxon>
        <taxon>Craniata</taxon>
        <taxon>Vertebrata</taxon>
        <taxon>Euteleostomi</taxon>
        <taxon>Actinopterygii</taxon>
        <taxon>Neopterygii</taxon>
        <taxon>Teleostei</taxon>
        <taxon>Neoteleostei</taxon>
        <taxon>Acanthomorphata</taxon>
        <taxon>Ovalentaria</taxon>
        <taxon>Atherinomorphae</taxon>
        <taxon>Cyprinodontiformes</taxon>
        <taxon>Goodeidae</taxon>
        <taxon>Ataeniobius</taxon>
    </lineage>
</organism>
<accession>A0ABU7AA18</accession>